<dbReference type="AlphaFoldDB" id="A0AAD9ZMC8"/>
<dbReference type="EMBL" id="JANJYJ010000010">
    <property type="protein sequence ID" value="KAK3184851.1"/>
    <property type="molecule type" value="Genomic_DNA"/>
</dbReference>
<name>A0AAD9ZMC8_9ROSI</name>
<comment type="caution">
    <text evidence="2">The sequence shown here is derived from an EMBL/GenBank/DDBJ whole genome shotgun (WGS) entry which is preliminary data.</text>
</comment>
<evidence type="ECO:0000313" key="3">
    <source>
        <dbReference type="Proteomes" id="UP001281410"/>
    </source>
</evidence>
<dbReference type="PANTHER" id="PTHR31286:SF99">
    <property type="entry name" value="DUF4283 DOMAIN-CONTAINING PROTEIN"/>
    <property type="match status" value="1"/>
</dbReference>
<proteinExistence type="predicted"/>
<gene>
    <name evidence="2" type="ORF">Dsin_032137</name>
</gene>
<sequence>MKLSPKLKEQLHKPWSNALILKNMGRSHTLNFMLTKLNQKWNLIGQWQLTDLGEGYFVARFQMKEDLDYVLIGGPWVITNQYLAVQRWKPNFIPGEDFIQSMPVWVRLTKLPMEWMDSNLLWNIGCIWG</sequence>
<accession>A0AAD9ZMC8</accession>
<dbReference type="InterPro" id="IPR040256">
    <property type="entry name" value="At4g02000-like"/>
</dbReference>
<feature type="domain" description="DUF4283" evidence="1">
    <location>
        <begin position="15"/>
        <end position="95"/>
    </location>
</feature>
<protein>
    <recommendedName>
        <fullName evidence="1">DUF4283 domain-containing protein</fullName>
    </recommendedName>
</protein>
<evidence type="ECO:0000313" key="2">
    <source>
        <dbReference type="EMBL" id="KAK3184851.1"/>
    </source>
</evidence>
<dbReference type="InterPro" id="IPR025558">
    <property type="entry name" value="DUF4283"/>
</dbReference>
<dbReference type="Proteomes" id="UP001281410">
    <property type="component" value="Unassembled WGS sequence"/>
</dbReference>
<keyword evidence="3" id="KW-1185">Reference proteome</keyword>
<evidence type="ECO:0000259" key="1">
    <source>
        <dbReference type="Pfam" id="PF14111"/>
    </source>
</evidence>
<reference evidence="2" key="1">
    <citation type="journal article" date="2023" name="Plant J.">
        <title>Genome sequences and population genomics provide insights into the demographic history, inbreeding, and mutation load of two 'living fossil' tree species of Dipteronia.</title>
        <authorList>
            <person name="Feng Y."/>
            <person name="Comes H.P."/>
            <person name="Chen J."/>
            <person name="Zhu S."/>
            <person name="Lu R."/>
            <person name="Zhang X."/>
            <person name="Li P."/>
            <person name="Qiu J."/>
            <person name="Olsen K.M."/>
            <person name="Qiu Y."/>
        </authorList>
    </citation>
    <scope>NUCLEOTIDE SEQUENCE</scope>
    <source>
        <strain evidence="2">NBL</strain>
    </source>
</reference>
<organism evidence="2 3">
    <name type="scientific">Dipteronia sinensis</name>
    <dbReference type="NCBI Taxonomy" id="43782"/>
    <lineage>
        <taxon>Eukaryota</taxon>
        <taxon>Viridiplantae</taxon>
        <taxon>Streptophyta</taxon>
        <taxon>Embryophyta</taxon>
        <taxon>Tracheophyta</taxon>
        <taxon>Spermatophyta</taxon>
        <taxon>Magnoliopsida</taxon>
        <taxon>eudicotyledons</taxon>
        <taxon>Gunneridae</taxon>
        <taxon>Pentapetalae</taxon>
        <taxon>rosids</taxon>
        <taxon>malvids</taxon>
        <taxon>Sapindales</taxon>
        <taxon>Sapindaceae</taxon>
        <taxon>Hippocastanoideae</taxon>
        <taxon>Acereae</taxon>
        <taxon>Dipteronia</taxon>
    </lineage>
</organism>
<dbReference type="PANTHER" id="PTHR31286">
    <property type="entry name" value="GLYCINE-RICH CELL WALL STRUCTURAL PROTEIN 1.8-LIKE"/>
    <property type="match status" value="1"/>
</dbReference>
<dbReference type="Pfam" id="PF14111">
    <property type="entry name" value="DUF4283"/>
    <property type="match status" value="1"/>
</dbReference>